<dbReference type="AlphaFoldDB" id="A0A9J5X2C9"/>
<name>A0A9J5X2C9_SOLCO</name>
<comment type="caution">
    <text evidence="1">The sequence shown here is derived from an EMBL/GenBank/DDBJ whole genome shotgun (WGS) entry which is preliminary data.</text>
</comment>
<evidence type="ECO:0000313" key="1">
    <source>
        <dbReference type="EMBL" id="KAG5582385.1"/>
    </source>
</evidence>
<keyword evidence="2" id="KW-1185">Reference proteome</keyword>
<dbReference type="Proteomes" id="UP000824120">
    <property type="component" value="Chromosome 10"/>
</dbReference>
<protein>
    <submittedName>
        <fullName evidence="1">Uncharacterized protein</fullName>
    </submittedName>
</protein>
<proteinExistence type="predicted"/>
<reference evidence="1 2" key="1">
    <citation type="submission" date="2020-09" db="EMBL/GenBank/DDBJ databases">
        <title>De no assembly of potato wild relative species, Solanum commersonii.</title>
        <authorList>
            <person name="Cho K."/>
        </authorList>
    </citation>
    <scope>NUCLEOTIDE SEQUENCE [LARGE SCALE GENOMIC DNA]</scope>
    <source>
        <strain evidence="1">LZ3.2</strain>
        <tissue evidence="1">Leaf</tissue>
    </source>
</reference>
<evidence type="ECO:0000313" key="2">
    <source>
        <dbReference type="Proteomes" id="UP000824120"/>
    </source>
</evidence>
<sequence>MEPVGLDGQNDPFSRLNDPRIIMTLAMESFGPYGQNDPFSRSKDLQSRISMSFLLKFFMDFTIFFGYLEIQRHFCQNFSWTYVKTLDMEPVGPDGPNDPFSRSNNPQSSSPSFFVIVNSDTLVMEPVGPEDQYSLFSRSNEPRRRKVPHFVDFRVL</sequence>
<dbReference type="EMBL" id="JACXVP010000010">
    <property type="protein sequence ID" value="KAG5582385.1"/>
    <property type="molecule type" value="Genomic_DNA"/>
</dbReference>
<gene>
    <name evidence="1" type="ORF">H5410_053012</name>
</gene>
<accession>A0A9J5X2C9</accession>
<organism evidence="1 2">
    <name type="scientific">Solanum commersonii</name>
    <name type="common">Commerson's wild potato</name>
    <name type="synonym">Commerson's nightshade</name>
    <dbReference type="NCBI Taxonomy" id="4109"/>
    <lineage>
        <taxon>Eukaryota</taxon>
        <taxon>Viridiplantae</taxon>
        <taxon>Streptophyta</taxon>
        <taxon>Embryophyta</taxon>
        <taxon>Tracheophyta</taxon>
        <taxon>Spermatophyta</taxon>
        <taxon>Magnoliopsida</taxon>
        <taxon>eudicotyledons</taxon>
        <taxon>Gunneridae</taxon>
        <taxon>Pentapetalae</taxon>
        <taxon>asterids</taxon>
        <taxon>lamiids</taxon>
        <taxon>Solanales</taxon>
        <taxon>Solanaceae</taxon>
        <taxon>Solanoideae</taxon>
        <taxon>Solaneae</taxon>
        <taxon>Solanum</taxon>
    </lineage>
</organism>